<evidence type="ECO:0008006" key="4">
    <source>
        <dbReference type="Google" id="ProtNLM"/>
    </source>
</evidence>
<accession>A0ABV2T8D3</accession>
<proteinExistence type="predicted"/>
<evidence type="ECO:0000256" key="1">
    <source>
        <dbReference type="SAM" id="SignalP"/>
    </source>
</evidence>
<keyword evidence="1" id="KW-0732">Signal</keyword>
<sequence length="210" mass="24200">MKKLGLFIAGLMVLALGACTSTKVTSSWKAGNTQIQRDQKIIVMALVPEKERTLRAQMEGYTVEELQKKGYNAVSSLKEYGPQAFEKMKEKQVLDKLRESDANQVMTITLTDKGKEKSYVPGNMGYYPPFGYYRFSPYYSMWNARMYSPGYYTINTRYSWESNLYDLKGEQLLYSVQTESFDPPTTERMAVLFAQQIVKDMNKQQLLSKK</sequence>
<name>A0ABV2T8D3_9BACT</name>
<protein>
    <recommendedName>
        <fullName evidence="4">DUF4136 domain-containing protein</fullName>
    </recommendedName>
</protein>
<dbReference type="Proteomes" id="UP001549749">
    <property type="component" value="Unassembled WGS sequence"/>
</dbReference>
<dbReference type="EMBL" id="JBEXAC010000002">
    <property type="protein sequence ID" value="MET6999261.1"/>
    <property type="molecule type" value="Genomic_DNA"/>
</dbReference>
<feature type="signal peptide" evidence="1">
    <location>
        <begin position="1"/>
        <end position="18"/>
    </location>
</feature>
<dbReference type="RefSeq" id="WP_354661829.1">
    <property type="nucleotide sequence ID" value="NZ_JBEXAC010000002.1"/>
</dbReference>
<keyword evidence="3" id="KW-1185">Reference proteome</keyword>
<feature type="chain" id="PRO_5045571384" description="DUF4136 domain-containing protein" evidence="1">
    <location>
        <begin position="19"/>
        <end position="210"/>
    </location>
</feature>
<comment type="caution">
    <text evidence="2">The sequence shown here is derived from an EMBL/GenBank/DDBJ whole genome shotgun (WGS) entry which is preliminary data.</text>
</comment>
<organism evidence="2 3">
    <name type="scientific">Chitinophaga defluvii</name>
    <dbReference type="NCBI Taxonomy" id="3163343"/>
    <lineage>
        <taxon>Bacteria</taxon>
        <taxon>Pseudomonadati</taxon>
        <taxon>Bacteroidota</taxon>
        <taxon>Chitinophagia</taxon>
        <taxon>Chitinophagales</taxon>
        <taxon>Chitinophagaceae</taxon>
        <taxon>Chitinophaga</taxon>
    </lineage>
</organism>
<evidence type="ECO:0000313" key="2">
    <source>
        <dbReference type="EMBL" id="MET6999261.1"/>
    </source>
</evidence>
<gene>
    <name evidence="2" type="ORF">ABR189_17870</name>
</gene>
<dbReference type="PROSITE" id="PS51257">
    <property type="entry name" value="PROKAR_LIPOPROTEIN"/>
    <property type="match status" value="1"/>
</dbReference>
<reference evidence="2 3" key="1">
    <citation type="submission" date="2024-06" db="EMBL/GenBank/DDBJ databases">
        <title>Chitinophaga defluvii sp. nov., isolated from municipal sewage.</title>
        <authorList>
            <person name="Zhang L."/>
        </authorList>
    </citation>
    <scope>NUCLEOTIDE SEQUENCE [LARGE SCALE GENOMIC DNA]</scope>
    <source>
        <strain evidence="2 3">H8</strain>
    </source>
</reference>
<evidence type="ECO:0000313" key="3">
    <source>
        <dbReference type="Proteomes" id="UP001549749"/>
    </source>
</evidence>